<dbReference type="GeneID" id="19401720"/>
<dbReference type="HOGENOM" id="CLU_1653209_0_0_1"/>
<name>R0JX11_EXST2</name>
<dbReference type="Proteomes" id="UP000016935">
    <property type="component" value="Unassembled WGS sequence"/>
</dbReference>
<reference evidence="1 2" key="2">
    <citation type="journal article" date="2013" name="PLoS Genet.">
        <title>Comparative genome structure, secondary metabolite, and effector coding capacity across Cochliobolus pathogens.</title>
        <authorList>
            <person name="Condon B.J."/>
            <person name="Leng Y."/>
            <person name="Wu D."/>
            <person name="Bushley K.E."/>
            <person name="Ohm R.A."/>
            <person name="Otillar R."/>
            <person name="Martin J."/>
            <person name="Schackwitz W."/>
            <person name="Grimwood J."/>
            <person name="MohdZainudin N."/>
            <person name="Xue C."/>
            <person name="Wang R."/>
            <person name="Manning V.A."/>
            <person name="Dhillon B."/>
            <person name="Tu Z.J."/>
            <person name="Steffenson B.J."/>
            <person name="Salamov A."/>
            <person name="Sun H."/>
            <person name="Lowry S."/>
            <person name="LaButti K."/>
            <person name="Han J."/>
            <person name="Copeland A."/>
            <person name="Lindquist E."/>
            <person name="Barry K."/>
            <person name="Schmutz J."/>
            <person name="Baker S.E."/>
            <person name="Ciuffetti L.M."/>
            <person name="Grigoriev I.V."/>
            <person name="Zhong S."/>
            <person name="Turgeon B.G."/>
        </authorList>
    </citation>
    <scope>NUCLEOTIDE SEQUENCE [LARGE SCALE GENOMIC DNA]</scope>
    <source>
        <strain evidence="2">28A</strain>
    </source>
</reference>
<accession>R0JX11</accession>
<dbReference type="AlphaFoldDB" id="R0JX11"/>
<protein>
    <submittedName>
        <fullName evidence="1">Uncharacterized protein</fullName>
    </submittedName>
</protein>
<dbReference type="RefSeq" id="XP_008027852.1">
    <property type="nucleotide sequence ID" value="XM_008029661.1"/>
</dbReference>
<dbReference type="EMBL" id="KB908703">
    <property type="protein sequence ID" value="EOA85478.1"/>
    <property type="molecule type" value="Genomic_DNA"/>
</dbReference>
<organism evidence="1 2">
    <name type="scientific">Exserohilum turcicum (strain 28A)</name>
    <name type="common">Northern leaf blight fungus</name>
    <name type="synonym">Setosphaeria turcica</name>
    <dbReference type="NCBI Taxonomy" id="671987"/>
    <lineage>
        <taxon>Eukaryota</taxon>
        <taxon>Fungi</taxon>
        <taxon>Dikarya</taxon>
        <taxon>Ascomycota</taxon>
        <taxon>Pezizomycotina</taxon>
        <taxon>Dothideomycetes</taxon>
        <taxon>Pleosporomycetidae</taxon>
        <taxon>Pleosporales</taxon>
        <taxon>Pleosporineae</taxon>
        <taxon>Pleosporaceae</taxon>
        <taxon>Exserohilum</taxon>
    </lineage>
</organism>
<proteinExistence type="predicted"/>
<reference evidence="1 2" key="1">
    <citation type="journal article" date="2012" name="PLoS Pathog.">
        <title>Diverse lifestyles and strategies of plant pathogenesis encoded in the genomes of eighteen Dothideomycetes fungi.</title>
        <authorList>
            <person name="Ohm R.A."/>
            <person name="Feau N."/>
            <person name="Henrissat B."/>
            <person name="Schoch C.L."/>
            <person name="Horwitz B.A."/>
            <person name="Barry K.W."/>
            <person name="Condon B.J."/>
            <person name="Copeland A.C."/>
            <person name="Dhillon B."/>
            <person name="Glaser F."/>
            <person name="Hesse C.N."/>
            <person name="Kosti I."/>
            <person name="LaButti K."/>
            <person name="Lindquist E.A."/>
            <person name="Lucas S."/>
            <person name="Salamov A.A."/>
            <person name="Bradshaw R.E."/>
            <person name="Ciuffetti L."/>
            <person name="Hamelin R.C."/>
            <person name="Kema G.H.J."/>
            <person name="Lawrence C."/>
            <person name="Scott J.A."/>
            <person name="Spatafora J.W."/>
            <person name="Turgeon B.G."/>
            <person name="de Wit P.J.G.M."/>
            <person name="Zhong S."/>
            <person name="Goodwin S.B."/>
            <person name="Grigoriev I.V."/>
        </authorList>
    </citation>
    <scope>NUCLEOTIDE SEQUENCE [LARGE SCALE GENOMIC DNA]</scope>
    <source>
        <strain evidence="2">28A</strain>
    </source>
</reference>
<evidence type="ECO:0000313" key="1">
    <source>
        <dbReference type="EMBL" id="EOA85478.1"/>
    </source>
</evidence>
<keyword evidence="2" id="KW-1185">Reference proteome</keyword>
<gene>
    <name evidence="1" type="ORF">SETTUDRAFT_179905</name>
</gene>
<sequence length="160" mass="17591">MAGVKLDKPQSCTKRVRPTALASMITVYGIGTLDCWLRTCCIQQATTLAHDIVPSHAASAACCCMDTCGVEVFARHTSYETKADLGRGTLEISCNATLQVTDKAKVPRWIMHNSSSWPAAPLPLRKTEHTKYMASTEKSDMLIIVHSQKQEKNRKIPSAK</sequence>
<evidence type="ECO:0000313" key="2">
    <source>
        <dbReference type="Proteomes" id="UP000016935"/>
    </source>
</evidence>